<reference evidence="2 3" key="1">
    <citation type="submission" date="2020-08" db="EMBL/GenBank/DDBJ databases">
        <title>Functional genomics of gut bacteria from endangered species of beetles.</title>
        <authorList>
            <person name="Carlos-Shanley C."/>
        </authorList>
    </citation>
    <scope>NUCLEOTIDE SEQUENCE [LARGE SCALE GENOMIC DNA]</scope>
    <source>
        <strain evidence="2 3">S00070</strain>
    </source>
</reference>
<proteinExistence type="predicted"/>
<evidence type="ECO:0000256" key="1">
    <source>
        <dbReference type="SAM" id="Phobius"/>
    </source>
</evidence>
<dbReference type="AlphaFoldDB" id="A0A841EPL9"/>
<keyword evidence="1" id="KW-1133">Transmembrane helix</keyword>
<feature type="transmembrane region" description="Helical" evidence="1">
    <location>
        <begin position="36"/>
        <end position="57"/>
    </location>
</feature>
<feature type="transmembrane region" description="Helical" evidence="1">
    <location>
        <begin position="63"/>
        <end position="80"/>
    </location>
</feature>
<feature type="transmembrane region" description="Helical" evidence="1">
    <location>
        <begin position="6"/>
        <end position="24"/>
    </location>
</feature>
<keyword evidence="1" id="KW-0472">Membrane</keyword>
<keyword evidence="3" id="KW-1185">Reference proteome</keyword>
<dbReference type="EMBL" id="JACHKT010000012">
    <property type="protein sequence ID" value="MBB6003329.1"/>
    <property type="molecule type" value="Genomic_DNA"/>
</dbReference>
<accession>A0A841EPL9</accession>
<dbReference type="Proteomes" id="UP000524404">
    <property type="component" value="Unassembled WGS sequence"/>
</dbReference>
<feature type="transmembrane region" description="Helical" evidence="1">
    <location>
        <begin position="92"/>
        <end position="108"/>
    </location>
</feature>
<keyword evidence="1" id="KW-0812">Transmembrane</keyword>
<evidence type="ECO:0000313" key="2">
    <source>
        <dbReference type="EMBL" id="MBB6003329.1"/>
    </source>
</evidence>
<comment type="caution">
    <text evidence="2">The sequence shown here is derived from an EMBL/GenBank/DDBJ whole genome shotgun (WGS) entry which is preliminary data.</text>
</comment>
<feature type="transmembrane region" description="Helical" evidence="1">
    <location>
        <begin position="153"/>
        <end position="175"/>
    </location>
</feature>
<organism evidence="2 3">
    <name type="scientific">Arcicella rosea</name>
    <dbReference type="NCBI Taxonomy" id="502909"/>
    <lineage>
        <taxon>Bacteria</taxon>
        <taxon>Pseudomonadati</taxon>
        <taxon>Bacteroidota</taxon>
        <taxon>Cytophagia</taxon>
        <taxon>Cytophagales</taxon>
        <taxon>Flectobacillaceae</taxon>
        <taxon>Arcicella</taxon>
    </lineage>
</organism>
<feature type="transmembrane region" description="Helical" evidence="1">
    <location>
        <begin position="190"/>
        <end position="210"/>
    </location>
</feature>
<sequence length="226" mass="26429">MTFPDILAYVSSLGVFFPLIIAIIRRENFTLELKLMFVYIIVSTLTEIIATFWARYLHSPNHFMLNIFSVVECLLLVLMYREVFINKLVKRITLITISVFTFFAIFNFTETSNFVKFNSLINSIACIIIIICVFIYFFQLLQTLTVQKLSVTPMFWISVACLLYFSGTLFLFLYGETVLFHKSPFFKELWVIYFILSFIFRIFLAIGLWFSKTPLQLKSSSKSAQS</sequence>
<evidence type="ECO:0000313" key="3">
    <source>
        <dbReference type="Proteomes" id="UP000524404"/>
    </source>
</evidence>
<protein>
    <submittedName>
        <fullName evidence="2">Uncharacterized protein</fullName>
    </submittedName>
</protein>
<name>A0A841EPL9_9BACT</name>
<feature type="transmembrane region" description="Helical" evidence="1">
    <location>
        <begin position="120"/>
        <end position="141"/>
    </location>
</feature>
<gene>
    <name evidence="2" type="ORF">HNP25_001985</name>
</gene>